<comment type="caution">
    <text evidence="1">The sequence shown here is derived from an EMBL/GenBank/DDBJ whole genome shotgun (WGS) entry which is preliminary data.</text>
</comment>
<evidence type="ECO:0000313" key="1">
    <source>
        <dbReference type="EMBL" id="GGA39952.1"/>
    </source>
</evidence>
<organism evidence="1 2">
    <name type="scientific">Dyella nitratireducens</name>
    <dbReference type="NCBI Taxonomy" id="1849580"/>
    <lineage>
        <taxon>Bacteria</taxon>
        <taxon>Pseudomonadati</taxon>
        <taxon>Pseudomonadota</taxon>
        <taxon>Gammaproteobacteria</taxon>
        <taxon>Lysobacterales</taxon>
        <taxon>Rhodanobacteraceae</taxon>
        <taxon>Dyella</taxon>
    </lineage>
</organism>
<protein>
    <submittedName>
        <fullName evidence="1">Uncharacterized protein</fullName>
    </submittedName>
</protein>
<gene>
    <name evidence="1" type="ORF">GCM10010981_31510</name>
</gene>
<name>A0ABQ1GAL0_9GAMM</name>
<sequence length="86" mass="9651">MRLSGVPIRNDDYDTPDMREVARIAWAATQTIRWPQPTKGELTMVILDHTAPAHFRAPTLVHFPYFSAAQAARRRAEVGTCRNGSS</sequence>
<proteinExistence type="predicted"/>
<keyword evidence="2" id="KW-1185">Reference proteome</keyword>
<accession>A0ABQ1GAL0</accession>
<dbReference type="Proteomes" id="UP000620046">
    <property type="component" value="Unassembled WGS sequence"/>
</dbReference>
<evidence type="ECO:0000313" key="2">
    <source>
        <dbReference type="Proteomes" id="UP000620046"/>
    </source>
</evidence>
<dbReference type="EMBL" id="BMJA01000002">
    <property type="protein sequence ID" value="GGA39952.1"/>
    <property type="molecule type" value="Genomic_DNA"/>
</dbReference>
<reference evidence="2" key="1">
    <citation type="journal article" date="2019" name="Int. J. Syst. Evol. Microbiol.">
        <title>The Global Catalogue of Microorganisms (GCM) 10K type strain sequencing project: providing services to taxonomists for standard genome sequencing and annotation.</title>
        <authorList>
            <consortium name="The Broad Institute Genomics Platform"/>
            <consortium name="The Broad Institute Genome Sequencing Center for Infectious Disease"/>
            <person name="Wu L."/>
            <person name="Ma J."/>
        </authorList>
    </citation>
    <scope>NUCLEOTIDE SEQUENCE [LARGE SCALE GENOMIC DNA]</scope>
    <source>
        <strain evidence="2">CGMCC 1.15439</strain>
    </source>
</reference>